<dbReference type="InterPro" id="IPR010335">
    <property type="entry name" value="Mesothelin"/>
</dbReference>
<evidence type="ECO:0000256" key="4">
    <source>
        <dbReference type="ARBA" id="ARBA00022889"/>
    </source>
</evidence>
<evidence type="ECO:0000256" key="3">
    <source>
        <dbReference type="ARBA" id="ARBA00022729"/>
    </source>
</evidence>
<dbReference type="Pfam" id="PF06060">
    <property type="entry name" value="Mesothelin"/>
    <property type="match status" value="1"/>
</dbReference>
<dbReference type="GO" id="GO:0009986">
    <property type="term" value="C:cell surface"/>
    <property type="evidence" value="ECO:0007669"/>
    <property type="project" value="TreeGrafter"/>
</dbReference>
<evidence type="ECO:0000256" key="7">
    <source>
        <dbReference type="SAM" id="MobiDB-lite"/>
    </source>
</evidence>
<evidence type="ECO:0000256" key="1">
    <source>
        <dbReference type="ARBA" id="ARBA00004370"/>
    </source>
</evidence>
<dbReference type="GO" id="GO:0007160">
    <property type="term" value="P:cell-matrix adhesion"/>
    <property type="evidence" value="ECO:0007669"/>
    <property type="project" value="TreeGrafter"/>
</dbReference>
<accession>A0A553Q887</accession>
<keyword evidence="5" id="KW-0472">Membrane</keyword>
<dbReference type="InterPro" id="IPR026664">
    <property type="entry name" value="Stereocilin-rel"/>
</dbReference>
<dbReference type="PANTHER" id="PTHR23412">
    <property type="entry name" value="STEREOCILIN RELATED"/>
    <property type="match status" value="1"/>
</dbReference>
<dbReference type="EMBL" id="SRMA01026244">
    <property type="protein sequence ID" value="TRY86145.1"/>
    <property type="molecule type" value="Genomic_DNA"/>
</dbReference>
<comment type="similarity">
    <text evidence="2">Belongs to the mesothelin family.</text>
</comment>
<dbReference type="OrthoDB" id="9329195at2759"/>
<dbReference type="PANTHER" id="PTHR23412:SF6">
    <property type="entry name" value="MESOTHELIN"/>
    <property type="match status" value="1"/>
</dbReference>
<evidence type="ECO:0000313" key="8">
    <source>
        <dbReference type="EMBL" id="TRY86145.1"/>
    </source>
</evidence>
<dbReference type="GO" id="GO:0016020">
    <property type="term" value="C:membrane"/>
    <property type="evidence" value="ECO:0007669"/>
    <property type="project" value="UniProtKB-SubCell"/>
</dbReference>
<evidence type="ECO:0008006" key="10">
    <source>
        <dbReference type="Google" id="ProtNLM"/>
    </source>
</evidence>
<evidence type="ECO:0000256" key="2">
    <source>
        <dbReference type="ARBA" id="ARBA00011016"/>
    </source>
</evidence>
<gene>
    <name evidence="8" type="ORF">DNTS_030207</name>
</gene>
<organism evidence="8 9">
    <name type="scientific">Danionella cerebrum</name>
    <dbReference type="NCBI Taxonomy" id="2873325"/>
    <lineage>
        <taxon>Eukaryota</taxon>
        <taxon>Metazoa</taxon>
        <taxon>Chordata</taxon>
        <taxon>Craniata</taxon>
        <taxon>Vertebrata</taxon>
        <taxon>Euteleostomi</taxon>
        <taxon>Actinopterygii</taxon>
        <taxon>Neopterygii</taxon>
        <taxon>Teleostei</taxon>
        <taxon>Ostariophysi</taxon>
        <taxon>Cypriniformes</taxon>
        <taxon>Danionidae</taxon>
        <taxon>Danioninae</taxon>
        <taxon>Danionella</taxon>
    </lineage>
</organism>
<proteinExistence type="inferred from homology"/>
<feature type="region of interest" description="Disordered" evidence="7">
    <location>
        <begin position="2860"/>
        <end position="2889"/>
    </location>
</feature>
<keyword evidence="4" id="KW-0130">Cell adhesion</keyword>
<keyword evidence="9" id="KW-1185">Reference proteome</keyword>
<name>A0A553Q887_9TELE</name>
<evidence type="ECO:0000256" key="6">
    <source>
        <dbReference type="ARBA" id="ARBA00023180"/>
    </source>
</evidence>
<keyword evidence="6" id="KW-0325">Glycoprotein</keyword>
<evidence type="ECO:0000313" key="9">
    <source>
        <dbReference type="Proteomes" id="UP000316079"/>
    </source>
</evidence>
<protein>
    <recommendedName>
        <fullName evidence="10">Stereocilin</fullName>
    </recommendedName>
</protein>
<reference evidence="8 9" key="1">
    <citation type="journal article" date="2019" name="Sci. Data">
        <title>Hybrid genome assembly and annotation of Danionella translucida.</title>
        <authorList>
            <person name="Kadobianskyi M."/>
            <person name="Schulze L."/>
            <person name="Schuelke M."/>
            <person name="Judkewitz B."/>
        </authorList>
    </citation>
    <scope>NUCLEOTIDE SEQUENCE [LARGE SCALE GENOMIC DNA]</scope>
    <source>
        <strain evidence="8 9">Bolton</strain>
    </source>
</reference>
<sequence length="2889" mass="317819">MLDVYSFMRSSVAGLPVMDLSGGFHLDENQMIRAWMDIKLTPLLSSISRNFLMCLGNRNFSCSDYQSIVQEISQHFSSLDPERQRWIYSFFMYPFLSRNSSSGCVDPQDSTEDWLLKNFGSFSILAQVKEFTAINLLFSGLEVLHLLTPEQKAELLLHPEVTGLTNSSLQLVFESLASSLMPSESPGSNGTMIYIPASNPQDPLGQAVNSFLTAFRPVGSFVHQFVSLTNQPNLNSLRSATLVQAMLNLTLAEMAAPFKQQVEPVASDPTNVTVWFKHVASPILRRFLPQTQIELQPNLTATFHNQFYIETGMGAGQNETQDICSVFIDDRTCGLTDLVEHVAMVLQCSARSNLTLNENTVLDVLSLLSKNLGSLLQQLSMSNFSSQSSPFTDILNQINGDTFPKRNLEDESFVELWFQVKLKPLLSTLTPEFLMCLSHKEFSCRSFQTLVSALSENIFLLPEERLQNVYQLFIFSFLSRHNVSGGCPAQSSSAWVSLNLGGFSRFATLREMYHLNQNFSAMEALAVLSPRQTAELIVEEFAGLPQKNVVIDLVFDYILVSPEDRGLLQMLGYLVLLANENGLECSVHHQLVERVLHSVVPANMTEALRNIVNRLQIMEPPGCFPSLNTCLSTPVNKSAVCSGINSSDLLVLSPGQMSAPCSVNLQQLACSSLPGLSAGNLAELLLCQLSSNNTYSKEIWKLLLSQQSAFLDGALSIFSGAILSQQISREFASQLLDVIAELRLEHFSSEQWRNLSFIGTWFGHNLKPFLPFASLSFLQCTSSKNLSCQTFQQILPKFPLVDMVQGSNMAQFFILPYLQTNGSDAGCVSSTNSSVEWLRKNFASFTQFASLRDLLTVNPHFKPLETLSSFSPVQTVELMVGDLPGLPGRDLIISRVFDYLIEAPEDRRFPQVLHELYNFTLKEPLSCPQNQLIFTRLDRFLRSGAADLEPVVWKSLRDLSSRVPAGCTVLPVVNECPVTPYNEALCNGVNSSALDTYSRNGNTSDGLCDFWPEQIACAAELTLSHDQLVSVLSCSSGSSPGSWKLLLTKVSNLLDAALYTLTSRVQWWGNGSSSAVVLDVLRELRLDRLSEGSTVAEWFESRLRPFLPFATKSFLQCVREKNFSCQSLQRATEAFDAGFLHMTDLQRQLTVSEFIVPILSRLGAECASADSSQWLLGFFAQFSFGVSISQMMMLNTLFNPLAVLPALSPKQLVELVLDDIPNLPEKTVVVSAVFDHLSASGQRRRITEALALIVHASSAINVSCSTYQIILHHLDHLMVVSSVDLESVILQSESALIKHSPEGCVSISGEQCGLTAVNETTLCQNINSSFLSTYLASSHDGAQLCSFSLSQYSCTELSSLSAQDLATVLACSLSGNLSVSDEMWKLFTQKINPGLGPALDLFTSTKLIRPHPSTIFLNMIGEVTLSSFSSANLKDDIFVRRWFDTRLRPLLPFASESFLSCLSTRAFSCESYRSVVRSLSQSFDLMSSNTQGNVFIDFIRSFLLQNDTAGCVNGSESSSDWLIGSFGHFSALAVVKDLQTINPSFNVLDTLPLLSVKQLSEISSTPGLLSGSGAVQNLMRYIKDSELTQFYMSLSGALQVPGGFLALPVKDEFLQQLFERANLSSIPDSTLQIWINNILPPFITNSSVQHATTFYSIIQKRSCAITQQGMQLLSSSSSSFQPKVQDQIFHLILGSLSGPAGMRCYGNQSYYVFLSSSFLSFGFPNLTIIMTLMPSDRVDELMASISPAEVNLLMNHADAVEDLAQICRFFTLYPKTPQYLQTEPLLPEGLARQILSCEWPRVLKMQNRSEANRWFDVLLVRYFHLLTSELIAPSAVQNSSCVAFQKLVSVLAGQFNYSSVDFSQRDVYSMILGFLSTPSGSTVKCYNASVPDLNSTAWFVNYLSVFLSYVSLEDLQSFGSITPFIPNPENLYLFGQVDVSEDVLKFYLNLLFNSDPPFNAFYLPQKFLCLAPVGCFLDLNQDQVRNVSARIHQSCGDVLPEVSAALASNMVQFSVEYITALGPSCSGLSTAQIQSVGALVLIDAIAVLSAVPDWNQDQAMTIINLLLQSGRYQMDSAEALQKLGSLIIGVQTMTISSVSGTVWIQAMKSESFLNNTVNAPSILQHAIVNQIISVSNSSDAVLANVPDVMAMEIPRNILLGTSNSSTAVQRINMKKWRHEQAVLVFEAVATEFSNPEDISFQVLQGFTCSRIQSFSSDQVMKLIRGCRRRGNQSITLQEAQLTCMYSYIRSRDLNAFAQFPAEVLIYYNYSLVDRSLCRSYFSSLGAADFSVLSSALSFKKQVLLANAKDCLGISNSSLTRSQIKVLGNMCCFLSPDFIQNSDPYVLEQLKLCSELNQDQIRAAESLLMGGTTPYRSPLSWNITTLQNLGLLPLSLTATFWSKFSQTDKQNFLKSFIRELRKNDRTSEGKILTMMNEVNKVLRVRIRRSAEAMCTSGSIQQPQVYSNMFPFAYDLTQFNACLSVSTLKNNLQAVTDRVYDPSYQRIVLDKLRQAYPDGLPDQVLQVLGSSSHTAMVDDVRSWNITKIDTLAALMNPQYGAWEPSMVQLLVGKYLSVSGNTLGPSELNVLGGAGACALNSSMLRSVSASSLQRASALSLSSCSSEQKSLLFSIALNAFATNSSDALSRSSAVSIPTYQMMQTYLAGADEGFIRRLLTSAVNMDVPTFMSLEQSVINGLNVADVRALLGVNVPDLKTYESSLQIQSWIRSQLQTDLDSLQIGLTGGRNATDTLTTTSATGASVNVTVANPSMSTAASATITATATATDANANASAVVTNPPSVNVTAGKAPQKLTLTPCYLVNMRVLSTLTSWSQSSRQEAKRSFVTPGFRKQRQACSFSAADLASPYPPRCSSTDPGRPSGAVLRTPSTDR</sequence>
<evidence type="ECO:0000256" key="5">
    <source>
        <dbReference type="ARBA" id="ARBA00023136"/>
    </source>
</evidence>
<comment type="caution">
    <text evidence="8">The sequence shown here is derived from an EMBL/GenBank/DDBJ whole genome shotgun (WGS) entry which is preliminary data.</text>
</comment>
<dbReference type="Proteomes" id="UP000316079">
    <property type="component" value="Unassembled WGS sequence"/>
</dbReference>
<keyword evidence="3" id="KW-0732">Signal</keyword>
<comment type="subcellular location">
    <subcellularLocation>
        <location evidence="1">Membrane</location>
    </subcellularLocation>
</comment>